<sequence length="230" mass="25615">MSDKAAISKSELQDVLRGMLAVVSKYQSRKILDMDKIGTMDEDSLKTEIKRVLNMGCGLYLDTRQAVNSLPIKFAENYAGKALLDYGLVDSVFFNSVRGEYWVRGGRGSWIMCDRRDLETYLIGRGVPVEPLSEFGGRNLVEMIAFWLAYDSREEPPVDPDLLIMACGNCQSFCEGGEGVVDGYCRRVAPVAWLKDESGIGGESKDLDKAAIWPVVECDHYCGQFSPKKI</sequence>
<accession>A0A6C2UCL6</accession>
<organism evidence="1 2">
    <name type="scientific">Pontiella desulfatans</name>
    <dbReference type="NCBI Taxonomy" id="2750659"/>
    <lineage>
        <taxon>Bacteria</taxon>
        <taxon>Pseudomonadati</taxon>
        <taxon>Kiritimatiellota</taxon>
        <taxon>Kiritimatiellia</taxon>
        <taxon>Kiritimatiellales</taxon>
        <taxon>Pontiellaceae</taxon>
        <taxon>Pontiella</taxon>
    </lineage>
</organism>
<dbReference type="Proteomes" id="UP000366872">
    <property type="component" value="Unassembled WGS sequence"/>
</dbReference>
<evidence type="ECO:0000313" key="1">
    <source>
        <dbReference type="EMBL" id="VGO17593.1"/>
    </source>
</evidence>
<dbReference type="RefSeq" id="WP_136083083.1">
    <property type="nucleotide sequence ID" value="NZ_CAAHFG010000005.1"/>
</dbReference>
<proteinExistence type="predicted"/>
<evidence type="ECO:0000313" key="2">
    <source>
        <dbReference type="Proteomes" id="UP000366872"/>
    </source>
</evidence>
<reference evidence="1 2" key="1">
    <citation type="submission" date="2019-04" db="EMBL/GenBank/DDBJ databases">
        <authorList>
            <person name="Van Vliet M D."/>
        </authorList>
    </citation>
    <scope>NUCLEOTIDE SEQUENCE [LARGE SCALE GENOMIC DNA]</scope>
    <source>
        <strain evidence="1 2">F1</strain>
    </source>
</reference>
<dbReference type="AlphaFoldDB" id="A0A6C2UCL6"/>
<gene>
    <name evidence="1" type="ORF">PDESU_06191</name>
</gene>
<protein>
    <submittedName>
        <fullName evidence="1">Uncharacterized protein</fullName>
    </submittedName>
</protein>
<dbReference type="EMBL" id="CAAHFG010000005">
    <property type="protein sequence ID" value="VGO17593.1"/>
    <property type="molecule type" value="Genomic_DNA"/>
</dbReference>
<name>A0A6C2UCL6_PONDE</name>
<keyword evidence="2" id="KW-1185">Reference proteome</keyword>